<feature type="transmembrane region" description="Helical" evidence="10">
    <location>
        <begin position="1576"/>
        <end position="1596"/>
    </location>
</feature>
<feature type="domain" description="Ion transport" evidence="12">
    <location>
        <begin position="134"/>
        <end position="415"/>
    </location>
</feature>
<comment type="caution">
    <text evidence="14">The sequence shown here is derived from an EMBL/GenBank/DDBJ whole genome shotgun (WGS) entry which is preliminary data.</text>
</comment>
<feature type="compositionally biased region" description="Basic and acidic residues" evidence="11">
    <location>
        <begin position="31"/>
        <end position="40"/>
    </location>
</feature>
<dbReference type="GO" id="GO:0086010">
    <property type="term" value="P:membrane depolarization during action potential"/>
    <property type="evidence" value="ECO:0007669"/>
    <property type="project" value="TreeGrafter"/>
</dbReference>
<feature type="transmembrane region" description="Helical" evidence="10">
    <location>
        <begin position="383"/>
        <end position="408"/>
    </location>
</feature>
<comment type="function">
    <text evidence="10">Mediates the voltage-dependent sodium ion permeability of excitable membranes. Assuming opened or closed conformations in response to the voltage difference across the membrane, the protein forms a sodium-selective channel through which Na(+) ions may pass in accordance with their electrochemical gradient.</text>
</comment>
<dbReference type="GO" id="GO:0001518">
    <property type="term" value="C:voltage-gated sodium channel complex"/>
    <property type="evidence" value="ECO:0007669"/>
    <property type="project" value="UniProtKB-UniRule"/>
</dbReference>
<keyword evidence="7 10" id="KW-0472">Membrane</keyword>
<dbReference type="InterPro" id="IPR010526">
    <property type="entry name" value="Na_trans_assoc_dom"/>
</dbReference>
<dbReference type="FunFam" id="1.20.120.350:FF:000019">
    <property type="entry name" value="Sodium channel protein"/>
    <property type="match status" value="1"/>
</dbReference>
<evidence type="ECO:0000256" key="2">
    <source>
        <dbReference type="ARBA" id="ARBA00022448"/>
    </source>
</evidence>
<feature type="compositionally biased region" description="Acidic residues" evidence="11">
    <location>
        <begin position="41"/>
        <end position="56"/>
    </location>
</feature>
<keyword evidence="4 10" id="KW-0812">Transmembrane</keyword>
<evidence type="ECO:0000256" key="1">
    <source>
        <dbReference type="ARBA" id="ARBA00004651"/>
    </source>
</evidence>
<dbReference type="InterPro" id="IPR043203">
    <property type="entry name" value="VGCC_Ca_Na"/>
</dbReference>
<dbReference type="InterPro" id="IPR027359">
    <property type="entry name" value="Volt_channel_dom_sf"/>
</dbReference>
<feature type="region of interest" description="Disordered" evidence="11">
    <location>
        <begin position="1048"/>
        <end position="1126"/>
    </location>
</feature>
<feature type="region of interest" description="Disordered" evidence="11">
    <location>
        <begin position="1895"/>
        <end position="1955"/>
    </location>
</feature>
<dbReference type="PRINTS" id="PR00170">
    <property type="entry name" value="NACHANNEL"/>
</dbReference>
<accession>A0A210PHI9</accession>
<dbReference type="Proteomes" id="UP000242188">
    <property type="component" value="Unassembled WGS sequence"/>
</dbReference>
<dbReference type="GO" id="GO:0019228">
    <property type="term" value="P:neuronal action potential"/>
    <property type="evidence" value="ECO:0007669"/>
    <property type="project" value="TreeGrafter"/>
</dbReference>
<feature type="region of interest" description="Disordered" evidence="11">
    <location>
        <begin position="452"/>
        <end position="517"/>
    </location>
</feature>
<protein>
    <recommendedName>
        <fullName evidence="10">Sodium channel protein</fullName>
    </recommendedName>
</protein>
<name>A0A210PHI9_MIZYE</name>
<dbReference type="Pfam" id="PF00520">
    <property type="entry name" value="Ion_trans"/>
    <property type="match status" value="4"/>
</dbReference>
<dbReference type="InterPro" id="IPR001696">
    <property type="entry name" value="Na_channel_asu"/>
</dbReference>
<comment type="subcellular location">
    <subcellularLocation>
        <location evidence="1 10">Cell membrane</location>
        <topology evidence="1 10">Multi-pass membrane protein</topology>
    </subcellularLocation>
</comment>
<dbReference type="Gene3D" id="1.20.120.350">
    <property type="entry name" value="Voltage-gated potassium channels. Chain C"/>
    <property type="match status" value="4"/>
</dbReference>
<keyword evidence="8" id="KW-1015">Disulfide bond</keyword>
<dbReference type="InterPro" id="IPR044564">
    <property type="entry name" value="Na_chnl_inactivation_gate"/>
</dbReference>
<feature type="region of interest" description="Disordered" evidence="11">
    <location>
        <begin position="659"/>
        <end position="685"/>
    </location>
</feature>
<evidence type="ECO:0000256" key="5">
    <source>
        <dbReference type="ARBA" id="ARBA00022737"/>
    </source>
</evidence>
<dbReference type="FunFam" id="1.10.287.70:FF:000046">
    <property type="entry name" value="Sodium channel protein"/>
    <property type="match status" value="1"/>
</dbReference>
<dbReference type="Gene3D" id="1.10.287.70">
    <property type="match status" value="4"/>
</dbReference>
<keyword evidence="2 10" id="KW-0813">Transport</keyword>
<feature type="transmembrane region" description="Helical" evidence="10">
    <location>
        <begin position="1313"/>
        <end position="1339"/>
    </location>
</feature>
<dbReference type="FunFam" id="1.20.120.350:FF:000036">
    <property type="entry name" value="Voltage-dependent sodium channel SCN10A"/>
    <property type="match status" value="1"/>
</dbReference>
<feature type="compositionally biased region" description="Basic and acidic residues" evidence="11">
    <location>
        <begin position="1910"/>
        <end position="1932"/>
    </location>
</feature>
<dbReference type="FunFam" id="1.10.287.70:FF:000047">
    <property type="entry name" value="Sodium channel protein"/>
    <property type="match status" value="1"/>
</dbReference>
<proteinExistence type="inferred from homology"/>
<evidence type="ECO:0000256" key="9">
    <source>
        <dbReference type="ARBA" id="ARBA00023180"/>
    </source>
</evidence>
<keyword evidence="10" id="KW-0915">Sodium</keyword>
<keyword evidence="10" id="KW-0894">Sodium channel</keyword>
<dbReference type="FunFam" id="1.20.120.350:FF:000004">
    <property type="entry name" value="Sodium channel protein"/>
    <property type="match status" value="1"/>
</dbReference>
<keyword evidence="3" id="KW-1003">Cell membrane</keyword>
<dbReference type="PANTHER" id="PTHR10037">
    <property type="entry name" value="VOLTAGE-GATED CATION CHANNEL CALCIUM AND SODIUM"/>
    <property type="match status" value="1"/>
</dbReference>
<feature type="transmembrane region" description="Helical" evidence="10">
    <location>
        <begin position="868"/>
        <end position="893"/>
    </location>
</feature>
<dbReference type="CDD" id="cd13433">
    <property type="entry name" value="Na_channel_gate"/>
    <property type="match status" value="1"/>
</dbReference>
<dbReference type="FunFam" id="1.20.120.350:FF:000026">
    <property type="entry name" value="Sodium channel protein"/>
    <property type="match status" value="1"/>
</dbReference>
<dbReference type="Pfam" id="PF06512">
    <property type="entry name" value="Na_trans_assoc"/>
    <property type="match status" value="1"/>
</dbReference>
<feature type="region of interest" description="Disordered" evidence="11">
    <location>
        <begin position="563"/>
        <end position="601"/>
    </location>
</feature>
<feature type="region of interest" description="Disordered" evidence="11">
    <location>
        <begin position="31"/>
        <end position="58"/>
    </location>
</feature>
<evidence type="ECO:0000256" key="3">
    <source>
        <dbReference type="ARBA" id="ARBA00022475"/>
    </source>
</evidence>
<comment type="similarity">
    <text evidence="10">Belongs to the sodium channel (TC 1.A.1.10) family.</text>
</comment>
<evidence type="ECO:0000256" key="10">
    <source>
        <dbReference type="RuleBase" id="RU361132"/>
    </source>
</evidence>
<feature type="transmembrane region" description="Helical" evidence="10">
    <location>
        <begin position="1236"/>
        <end position="1255"/>
    </location>
</feature>
<keyword evidence="15" id="KW-1185">Reference proteome</keyword>
<keyword evidence="6 10" id="KW-1133">Transmembrane helix</keyword>
<dbReference type="EMBL" id="NEDP02076694">
    <property type="protein sequence ID" value="OWF35942.1"/>
    <property type="molecule type" value="Genomic_DNA"/>
</dbReference>
<feature type="compositionally biased region" description="Basic and acidic residues" evidence="11">
    <location>
        <begin position="668"/>
        <end position="680"/>
    </location>
</feature>
<evidence type="ECO:0000256" key="8">
    <source>
        <dbReference type="ARBA" id="ARBA00023157"/>
    </source>
</evidence>
<keyword evidence="9" id="KW-0325">Glycoprotein</keyword>
<feature type="compositionally biased region" description="Polar residues" evidence="11">
    <location>
        <begin position="1075"/>
        <end position="1089"/>
    </location>
</feature>
<feature type="transmembrane region" description="Helical" evidence="10">
    <location>
        <begin position="1722"/>
        <end position="1746"/>
    </location>
</feature>
<feature type="transmembrane region" description="Helical" evidence="10">
    <location>
        <begin position="1633"/>
        <end position="1659"/>
    </location>
</feature>
<evidence type="ECO:0000313" key="15">
    <source>
        <dbReference type="Proteomes" id="UP000242188"/>
    </source>
</evidence>
<reference evidence="14 15" key="1">
    <citation type="journal article" date="2017" name="Nat. Ecol. Evol.">
        <title>Scallop genome provides insights into evolution of bilaterian karyotype and development.</title>
        <authorList>
            <person name="Wang S."/>
            <person name="Zhang J."/>
            <person name="Jiao W."/>
            <person name="Li J."/>
            <person name="Xun X."/>
            <person name="Sun Y."/>
            <person name="Guo X."/>
            <person name="Huan P."/>
            <person name="Dong B."/>
            <person name="Zhang L."/>
            <person name="Hu X."/>
            <person name="Sun X."/>
            <person name="Wang J."/>
            <person name="Zhao C."/>
            <person name="Wang Y."/>
            <person name="Wang D."/>
            <person name="Huang X."/>
            <person name="Wang R."/>
            <person name="Lv J."/>
            <person name="Li Y."/>
            <person name="Zhang Z."/>
            <person name="Liu B."/>
            <person name="Lu W."/>
            <person name="Hui Y."/>
            <person name="Liang J."/>
            <person name="Zhou Z."/>
            <person name="Hou R."/>
            <person name="Li X."/>
            <person name="Liu Y."/>
            <person name="Li H."/>
            <person name="Ning X."/>
            <person name="Lin Y."/>
            <person name="Zhao L."/>
            <person name="Xing Q."/>
            <person name="Dou J."/>
            <person name="Li Y."/>
            <person name="Mao J."/>
            <person name="Guo H."/>
            <person name="Dou H."/>
            <person name="Li T."/>
            <person name="Mu C."/>
            <person name="Jiang W."/>
            <person name="Fu Q."/>
            <person name="Fu X."/>
            <person name="Miao Y."/>
            <person name="Liu J."/>
            <person name="Yu Q."/>
            <person name="Li R."/>
            <person name="Liao H."/>
            <person name="Li X."/>
            <person name="Kong Y."/>
            <person name="Jiang Z."/>
            <person name="Chourrout D."/>
            <person name="Li R."/>
            <person name="Bao Z."/>
        </authorList>
    </citation>
    <scope>NUCLEOTIDE SEQUENCE [LARGE SCALE GENOMIC DNA]</scope>
    <source>
        <strain evidence="14 15">PY_sf001</strain>
    </source>
</reference>
<dbReference type="SUPFAM" id="SSF81324">
    <property type="entry name" value="Voltage-gated potassium channels"/>
    <property type="match status" value="4"/>
</dbReference>
<feature type="transmembrane region" description="Helical" evidence="10">
    <location>
        <begin position="1197"/>
        <end position="1215"/>
    </location>
</feature>
<evidence type="ECO:0000256" key="4">
    <source>
        <dbReference type="ARBA" id="ARBA00022692"/>
    </source>
</evidence>
<keyword evidence="10 14" id="KW-0407">Ion channel</keyword>
<feature type="domain" description="Ion transport" evidence="12">
    <location>
        <begin position="1195"/>
        <end position="1466"/>
    </location>
</feature>
<dbReference type="InterPro" id="IPR005821">
    <property type="entry name" value="Ion_trans_dom"/>
</dbReference>
<feature type="transmembrane region" description="Helical" evidence="10">
    <location>
        <begin position="958"/>
        <end position="982"/>
    </location>
</feature>
<feature type="transmembrane region" description="Helical" evidence="10">
    <location>
        <begin position="254"/>
        <end position="274"/>
    </location>
</feature>
<feature type="domain" description="Sodium ion transport-associated" evidence="13">
    <location>
        <begin position="995"/>
        <end position="1190"/>
    </location>
</feature>
<sequence length="1955" mass="221368">MEEEENEVSIFQLFTRESMFAIEQRIAEEKANRKAEREAAEEGEEEEPQREEDELKPDDQLEIGKKLPTYMQNDFPRELMGKPIEDFDEYYANKLSFAVVARDWTIFRFSATKALYILTPFNPLRRISICILTHPVFSLCVILTIIVNCVFMAMSGSFPTMETIFTVIYTVEASVKILSRGYILKDFTYLRDPWNWLDFSVISLAYITMFVKLGNLSALRTFRVLRALKTVAVIPGLKTIVGALLEAVRRLRDVMILTVFMLSIFALIGMQMYMGALRSKCVLNADNDNMTDDEYFNYVWDRENWYPPDKFVEPFLCGNSTGAGDCPENHTCIPQLHSNPNYNYTSFDHFGVALLCAFRLMTQDYWENLYMLVLRANGPWNCLYFMIVILLGSFYLVNLILAIVAMSYDEQQKQDKADEENEAMEKAGMSPEAHMGGTITVVVPQGMTGSPTGSNITLPPYNGKEDKDSGSIQSEKQSEELAHHPIVKPSFSLPGSPFNSRGKKKPKHGSQNADRQPLVPPYLEIFLPFADESNAVTPSSDELYNVDTLKRYLTNVHGRSSLASLGLKNDGRPSSRRNSVASLLSRASHGSRRSQHSIKTPSKFDALTLTMNKHKGQHHLLPEVYVHRSKSDDVLYTRCELDEQSSVLNGERDRQCAISQPAIQGSMSDREGEKKGHPNDCRTPSVPDVDMKDVTVIRELLETASGHRGSFMSSDLGEPVIPLKDRLYLKFCSWTCCPCWLMFQKSVAWFILDAFVDFFITICIVVNTAFMGMDHYGMSKNLENILANGNYVFTAIFATEAFLKVIALGPIVYLKDRWNCFDGVIVFLSFLELALDGVSGLSVLRSFRLLRVFKLAKSWPTLNMLISIVARTVGTLGNLTFVLGIVVFIFAVMGQQLFSDSYKDAYGPNGTYHDEEFPRWNFSDFLHSFMIVFRVLCGEWIESMWGCRRVAGLQCIPFFLLTMVLGNLVVLNLFLACLLSAFGADSLQDSGTEEAEPNKLLEAISRFKRFGSWVKVNIIVCVKVKMQRKSKPPILPVVSPSLSRIEINGKEPLSDGQPAVTRNGKLEKSHELPTPTANKPTVDSATISVTDMDKQSESSTRPASRATLKSHKDMDGSSSGSCSTLSDDAKERLNMVDAEGDPEINEVDVVFASYPDDCWCQICRKHCGCCIRFENSDTGKKWWNIRCKAFAMVEHNYFETFIIIMILASSLALAIEDIYLPERPILKAILYYMDKVFTTIFILEMFVKWLAFGYKKYFTDAWCWLDFVIVLISLVMLVAEFMGTGEVGAFKAMRTLRALRPLRAISRWEGMRVVVNALIKAIPSIFNVLLVCLVFWLIFGIVGVQFFSGKFHKCIDSEGIKVLPSVIPNMTICNSTEGFKWINARVNFDNVLNAYLALFQVATYKGWTVIMDDAIDITQLNGQPLRENSILYYLYFVFFIIFGSFFTLNLFIGVIIDNFNQQKKKAGGSLEMFMTEDQKKYYAAMKRMSSKAPQKSIPKPSIKAAAIIFDITSNQMFDIGIMLVIMLNMVTMAMEHYKQTPLFSDVLYYINLSFIIIFTIECLLKIIGLRQYYFKIPWNIFDFVVVVLSVLGIVLADAMEAFFVSPTLLRVVRVFRVGRVLRLVKSAKGIRTLLFSLAVSLPALFNIGLLLFLVMFIYATFGMNFFMHVKHTGGLDDCFNFETFGRSIIMLFQMCTSAGWDSALAGLSNEEDCEPEEGNCGIYGTAVCYLVTYLVISFLVVVNMYIAVILENFSQATEDVQQGLTPDDFDMYYEKWEKFDPEATQFIALDKLSDFVDYLEEPLRVPKPNHFLLVKLDIAICEGDKCFCRDILDALTKNFLGTSDTGDIPAEAGGPKENVEYNPISSTLMRQKEHYAARLIQKAYRAYRQRRGDLGLPPMSYDEAMADTTPQEKLEIEKKVDENDDQVEKREEETEVITPSEQKTVELGPDSDVVA</sequence>
<evidence type="ECO:0000259" key="12">
    <source>
        <dbReference type="Pfam" id="PF00520"/>
    </source>
</evidence>
<feature type="domain" description="Ion transport" evidence="12">
    <location>
        <begin position="755"/>
        <end position="983"/>
    </location>
</feature>
<evidence type="ECO:0000256" key="7">
    <source>
        <dbReference type="ARBA" id="ARBA00023136"/>
    </source>
</evidence>
<feature type="domain" description="Ion transport" evidence="12">
    <location>
        <begin position="1515"/>
        <end position="1759"/>
    </location>
</feature>
<keyword evidence="10" id="KW-0739">Sodium transport</keyword>
<dbReference type="Gene3D" id="1.10.238.10">
    <property type="entry name" value="EF-hand"/>
    <property type="match status" value="1"/>
</dbReference>
<evidence type="ECO:0000313" key="14">
    <source>
        <dbReference type="EMBL" id="OWF35942.1"/>
    </source>
</evidence>
<feature type="transmembrane region" description="Helical" evidence="10">
    <location>
        <begin position="1546"/>
        <end position="1564"/>
    </location>
</feature>
<feature type="transmembrane region" description="Helical" evidence="10">
    <location>
        <begin position="1267"/>
        <end position="1292"/>
    </location>
</feature>
<dbReference type="STRING" id="6573.A0A210PHI9"/>
<feature type="transmembrane region" description="Helical" evidence="10">
    <location>
        <begin position="199"/>
        <end position="219"/>
    </location>
</feature>
<feature type="transmembrane region" description="Helical" evidence="10">
    <location>
        <begin position="1430"/>
        <end position="1456"/>
    </location>
</feature>
<feature type="transmembrane region" description="Helical" evidence="10">
    <location>
        <begin position="1516"/>
        <end position="1534"/>
    </location>
</feature>
<evidence type="ECO:0000256" key="6">
    <source>
        <dbReference type="ARBA" id="ARBA00022989"/>
    </source>
</evidence>
<feature type="transmembrane region" description="Helical" evidence="10">
    <location>
        <begin position="129"/>
        <end position="154"/>
    </location>
</feature>
<dbReference type="OrthoDB" id="2984333at2759"/>
<feature type="transmembrane region" description="Helical" evidence="10">
    <location>
        <begin position="747"/>
        <end position="770"/>
    </location>
</feature>
<organism evidence="14 15">
    <name type="scientific">Mizuhopecten yessoensis</name>
    <name type="common">Japanese scallop</name>
    <name type="synonym">Patinopecten yessoensis</name>
    <dbReference type="NCBI Taxonomy" id="6573"/>
    <lineage>
        <taxon>Eukaryota</taxon>
        <taxon>Metazoa</taxon>
        <taxon>Spiralia</taxon>
        <taxon>Lophotrochozoa</taxon>
        <taxon>Mollusca</taxon>
        <taxon>Bivalvia</taxon>
        <taxon>Autobranchia</taxon>
        <taxon>Pteriomorphia</taxon>
        <taxon>Pectinida</taxon>
        <taxon>Pectinoidea</taxon>
        <taxon>Pectinidae</taxon>
        <taxon>Mizuhopecten</taxon>
    </lineage>
</organism>
<evidence type="ECO:0000259" key="13">
    <source>
        <dbReference type="Pfam" id="PF06512"/>
    </source>
</evidence>
<feature type="compositionally biased region" description="Low complexity" evidence="11">
    <location>
        <begin position="1116"/>
        <end position="1126"/>
    </location>
</feature>
<dbReference type="GO" id="GO:0005248">
    <property type="term" value="F:voltage-gated sodium channel activity"/>
    <property type="evidence" value="ECO:0007669"/>
    <property type="project" value="InterPro"/>
</dbReference>
<feature type="transmembrane region" description="Helical" evidence="10">
    <location>
        <begin position="825"/>
        <end position="847"/>
    </location>
</feature>
<keyword evidence="10" id="KW-0406">Ion transport</keyword>
<evidence type="ECO:0000256" key="11">
    <source>
        <dbReference type="SAM" id="MobiDB-lite"/>
    </source>
</evidence>
<keyword evidence="5" id="KW-0677">Repeat</keyword>
<comment type="caution">
    <text evidence="10">Lacks conserved residue(s) required for the propagation of feature annotation.</text>
</comment>
<gene>
    <name evidence="14" type="ORF">KP79_PYT03278</name>
</gene>
<keyword evidence="10" id="KW-0851">Voltage-gated channel</keyword>
<feature type="transmembrane region" description="Helical" evidence="10">
    <location>
        <begin position="791"/>
        <end position="813"/>
    </location>
</feature>
<dbReference type="PANTHER" id="PTHR10037:SF288">
    <property type="entry name" value="SODIUM CHANNEL PROTEIN PARA"/>
    <property type="match status" value="1"/>
</dbReference>